<feature type="compositionally biased region" description="Basic and acidic residues" evidence="1">
    <location>
        <begin position="86"/>
        <end position="98"/>
    </location>
</feature>
<proteinExistence type="predicted"/>
<dbReference type="EMBL" id="PQXO01000372">
    <property type="protein sequence ID" value="TGO85683.1"/>
    <property type="molecule type" value="Genomic_DNA"/>
</dbReference>
<organism evidence="3 4">
    <name type="scientific">Botrytis porri</name>
    <dbReference type="NCBI Taxonomy" id="87229"/>
    <lineage>
        <taxon>Eukaryota</taxon>
        <taxon>Fungi</taxon>
        <taxon>Dikarya</taxon>
        <taxon>Ascomycota</taxon>
        <taxon>Pezizomycotina</taxon>
        <taxon>Leotiomycetes</taxon>
        <taxon>Helotiales</taxon>
        <taxon>Sclerotiniaceae</taxon>
        <taxon>Botrytis</taxon>
    </lineage>
</organism>
<name>A0A4Z1KHV8_9HELO</name>
<feature type="region of interest" description="Disordered" evidence="1">
    <location>
        <begin position="86"/>
        <end position="107"/>
    </location>
</feature>
<protein>
    <submittedName>
        <fullName evidence="3">Uncharacterized protein</fullName>
    </submittedName>
</protein>
<reference evidence="3 4" key="1">
    <citation type="submission" date="2017-12" db="EMBL/GenBank/DDBJ databases">
        <title>Comparative genomics of Botrytis spp.</title>
        <authorList>
            <person name="Valero-Jimenez C.A."/>
            <person name="Tapia P."/>
            <person name="Veloso J."/>
            <person name="Silva-Moreno E."/>
            <person name="Staats M."/>
            <person name="Valdes J.H."/>
            <person name="Van Kan J.A.L."/>
        </authorList>
    </citation>
    <scope>NUCLEOTIDE SEQUENCE [LARGE SCALE GENOMIC DNA]</scope>
    <source>
        <strain evidence="3 4">MUCL3349</strain>
    </source>
</reference>
<comment type="caution">
    <text evidence="3">The sequence shown here is derived from an EMBL/GenBank/DDBJ whole genome shotgun (WGS) entry which is preliminary data.</text>
</comment>
<gene>
    <name evidence="3" type="ORF">BPOR_0373g00020</name>
</gene>
<evidence type="ECO:0000256" key="2">
    <source>
        <dbReference type="SAM" id="SignalP"/>
    </source>
</evidence>
<dbReference type="Proteomes" id="UP000297280">
    <property type="component" value="Unassembled WGS sequence"/>
</dbReference>
<feature type="signal peptide" evidence="2">
    <location>
        <begin position="1"/>
        <end position="22"/>
    </location>
</feature>
<dbReference type="AlphaFoldDB" id="A0A4Z1KHV8"/>
<sequence>MKFRILMKMMSTIILVAHSVIAYKENEYSLATPRMVVRCNAGEFISPEEVGSALDGMSKLFGGGVGTPLMSFNIGKNLNRLEKWEVLPHQQPGDRKSDGGNQQSLWR</sequence>
<accession>A0A4Z1KHV8</accession>
<keyword evidence="2" id="KW-0732">Signal</keyword>
<evidence type="ECO:0000313" key="4">
    <source>
        <dbReference type="Proteomes" id="UP000297280"/>
    </source>
</evidence>
<evidence type="ECO:0000256" key="1">
    <source>
        <dbReference type="SAM" id="MobiDB-lite"/>
    </source>
</evidence>
<feature type="chain" id="PRO_5021310123" evidence="2">
    <location>
        <begin position="23"/>
        <end position="107"/>
    </location>
</feature>
<evidence type="ECO:0000313" key="3">
    <source>
        <dbReference type="EMBL" id="TGO85683.1"/>
    </source>
</evidence>
<keyword evidence="4" id="KW-1185">Reference proteome</keyword>